<dbReference type="PATRIC" id="fig|28229.3.peg.1859"/>
<evidence type="ECO:0000313" key="9">
    <source>
        <dbReference type="EMBL" id="KGJ95004.1"/>
    </source>
</evidence>
<dbReference type="AlphaFoldDB" id="A0A099KW88"/>
<comment type="caution">
    <text evidence="9">The sequence shown here is derived from an EMBL/GenBank/DDBJ whole genome shotgun (WGS) entry which is preliminary data.</text>
</comment>
<dbReference type="Proteomes" id="UP000029868">
    <property type="component" value="Unassembled WGS sequence"/>
</dbReference>
<keyword evidence="7" id="KW-0653">Protein transport</keyword>
<keyword evidence="5 8" id="KW-1133">Transmembrane helix</keyword>
<evidence type="ECO:0000256" key="6">
    <source>
        <dbReference type="ARBA" id="ARBA00023136"/>
    </source>
</evidence>
<comment type="subcellular location">
    <subcellularLocation>
        <location evidence="1">Cell membrane</location>
        <topology evidence="1">Single-pass membrane protein</topology>
    </subcellularLocation>
    <subcellularLocation>
        <location evidence="7">Cell membrane</location>
        <topology evidence="7">Single-pass type II membrane protein</topology>
    </subcellularLocation>
</comment>
<dbReference type="GO" id="GO:0022857">
    <property type="term" value="F:transmembrane transporter activity"/>
    <property type="evidence" value="ECO:0007669"/>
    <property type="project" value="InterPro"/>
</dbReference>
<proteinExistence type="inferred from homology"/>
<keyword evidence="6 8" id="KW-0472">Membrane</keyword>
<evidence type="ECO:0000313" key="10">
    <source>
        <dbReference type="Proteomes" id="UP000029868"/>
    </source>
</evidence>
<evidence type="ECO:0000256" key="3">
    <source>
        <dbReference type="ARBA" id="ARBA00022475"/>
    </source>
</evidence>
<evidence type="ECO:0000256" key="4">
    <source>
        <dbReference type="ARBA" id="ARBA00022692"/>
    </source>
</evidence>
<dbReference type="GO" id="GO:0005886">
    <property type="term" value="C:plasma membrane"/>
    <property type="evidence" value="ECO:0007669"/>
    <property type="project" value="UniProtKB-SubCell"/>
</dbReference>
<keyword evidence="7" id="KW-0813">Transport</keyword>
<name>A0A099KW88_COLPS</name>
<evidence type="ECO:0000256" key="8">
    <source>
        <dbReference type="SAM" id="Phobius"/>
    </source>
</evidence>
<accession>A0A099KW88</accession>
<gene>
    <name evidence="9" type="ORF">GAB14E_2238</name>
</gene>
<comment type="similarity">
    <text evidence="2 7">Belongs to the ExbD/TolR family.</text>
</comment>
<dbReference type="InterPro" id="IPR003400">
    <property type="entry name" value="ExbD"/>
</dbReference>
<organism evidence="9 10">
    <name type="scientific">Colwellia psychrerythraea</name>
    <name type="common">Vibrio psychroerythus</name>
    <dbReference type="NCBI Taxonomy" id="28229"/>
    <lineage>
        <taxon>Bacteria</taxon>
        <taxon>Pseudomonadati</taxon>
        <taxon>Pseudomonadota</taxon>
        <taxon>Gammaproteobacteria</taxon>
        <taxon>Alteromonadales</taxon>
        <taxon>Colwelliaceae</taxon>
        <taxon>Colwellia</taxon>
    </lineage>
</organism>
<dbReference type="RefSeq" id="WP_033081891.1">
    <property type="nucleotide sequence ID" value="NZ_JQEC01000016.1"/>
</dbReference>
<evidence type="ECO:0000256" key="2">
    <source>
        <dbReference type="ARBA" id="ARBA00005811"/>
    </source>
</evidence>
<dbReference type="EMBL" id="JQEC01000016">
    <property type="protein sequence ID" value="KGJ95004.1"/>
    <property type="molecule type" value="Genomic_DNA"/>
</dbReference>
<dbReference type="OrthoDB" id="5294637at2"/>
<keyword evidence="4 7" id="KW-0812">Transmembrane</keyword>
<evidence type="ECO:0000256" key="1">
    <source>
        <dbReference type="ARBA" id="ARBA00004162"/>
    </source>
</evidence>
<dbReference type="GO" id="GO:0015031">
    <property type="term" value="P:protein transport"/>
    <property type="evidence" value="ECO:0007669"/>
    <property type="project" value="UniProtKB-KW"/>
</dbReference>
<sequence>MKQSFKAKRLAKHHKRFSAGSKLNLVSLMDIFTILVFFLIVNQSEVRVLQNTKEINLPVSIAEEMPAENVLITVLPQSIMIQERVIWQQEDAIKKVTEELNSGLIKAIKTELSYLSTKRPLLTDNETKNGRAVTIIGDASVPYQVLKQIMAACADSDYRNMSLAVKQVAKSKIKRG</sequence>
<evidence type="ECO:0000256" key="7">
    <source>
        <dbReference type="RuleBase" id="RU003879"/>
    </source>
</evidence>
<reference evidence="9 10" key="1">
    <citation type="submission" date="2014-08" db="EMBL/GenBank/DDBJ databases">
        <title>Genomic and Phenotypic Diversity of Colwellia psychrerythraea strains from Disparate Marine Basins.</title>
        <authorList>
            <person name="Techtmann S.M."/>
            <person name="Stelling S.C."/>
            <person name="Utturkar S.M."/>
            <person name="Alshibli N."/>
            <person name="Harris A."/>
            <person name="Brown S.D."/>
            <person name="Hazen T.C."/>
        </authorList>
    </citation>
    <scope>NUCLEOTIDE SEQUENCE [LARGE SCALE GENOMIC DNA]</scope>
    <source>
        <strain evidence="9 10">GAB14E</strain>
    </source>
</reference>
<feature type="transmembrane region" description="Helical" evidence="8">
    <location>
        <begin position="21"/>
        <end position="41"/>
    </location>
</feature>
<protein>
    <submittedName>
        <fullName evidence="9">Biopolymer transport protein ExbD/TolR</fullName>
    </submittedName>
</protein>
<dbReference type="Pfam" id="PF02472">
    <property type="entry name" value="ExbD"/>
    <property type="match status" value="1"/>
</dbReference>
<keyword evidence="3" id="KW-1003">Cell membrane</keyword>
<evidence type="ECO:0000256" key="5">
    <source>
        <dbReference type="ARBA" id="ARBA00022989"/>
    </source>
</evidence>